<comment type="caution">
    <text evidence="2">The sequence shown here is derived from an EMBL/GenBank/DDBJ whole genome shotgun (WGS) entry which is preliminary data.</text>
</comment>
<gene>
    <name evidence="2" type="ORF">CLODIP_2_CD01514</name>
</gene>
<feature type="compositionally biased region" description="Polar residues" evidence="1">
    <location>
        <begin position="208"/>
        <end position="217"/>
    </location>
</feature>
<dbReference type="AlphaFoldDB" id="A0A8S1CD71"/>
<feature type="region of interest" description="Disordered" evidence="1">
    <location>
        <begin position="1"/>
        <end position="91"/>
    </location>
</feature>
<evidence type="ECO:0000256" key="1">
    <source>
        <dbReference type="SAM" id="MobiDB-lite"/>
    </source>
</evidence>
<dbReference type="EMBL" id="CADEPI010000024">
    <property type="protein sequence ID" value="CAB3366345.1"/>
    <property type="molecule type" value="Genomic_DNA"/>
</dbReference>
<feature type="compositionally biased region" description="Basic and acidic residues" evidence="1">
    <location>
        <begin position="7"/>
        <end position="17"/>
    </location>
</feature>
<feature type="region of interest" description="Disordered" evidence="1">
    <location>
        <begin position="127"/>
        <end position="267"/>
    </location>
</feature>
<reference evidence="2 3" key="1">
    <citation type="submission" date="2020-04" db="EMBL/GenBank/DDBJ databases">
        <authorList>
            <person name="Alioto T."/>
            <person name="Alioto T."/>
            <person name="Gomez Garrido J."/>
        </authorList>
    </citation>
    <scope>NUCLEOTIDE SEQUENCE [LARGE SCALE GENOMIC DNA]</scope>
</reference>
<evidence type="ECO:0000313" key="3">
    <source>
        <dbReference type="Proteomes" id="UP000494165"/>
    </source>
</evidence>
<feature type="compositionally biased region" description="Polar residues" evidence="1">
    <location>
        <begin position="165"/>
        <end position="178"/>
    </location>
</feature>
<keyword evidence="3" id="KW-1185">Reference proteome</keyword>
<organism evidence="2 3">
    <name type="scientific">Cloeon dipterum</name>
    <dbReference type="NCBI Taxonomy" id="197152"/>
    <lineage>
        <taxon>Eukaryota</taxon>
        <taxon>Metazoa</taxon>
        <taxon>Ecdysozoa</taxon>
        <taxon>Arthropoda</taxon>
        <taxon>Hexapoda</taxon>
        <taxon>Insecta</taxon>
        <taxon>Pterygota</taxon>
        <taxon>Palaeoptera</taxon>
        <taxon>Ephemeroptera</taxon>
        <taxon>Pisciforma</taxon>
        <taxon>Baetidae</taxon>
        <taxon>Cloeon</taxon>
    </lineage>
</organism>
<sequence>MPLKMWARRETSPDRKPLSSSRRMKCYNRNKPTSEDSKLSSPQRQPSNDAPPQANFMPPYDSNPNPYRPSFPFGSFQPQPAPGLAQASFSNPPYKFGFGQNNYYGPALPSSRIFYNQMSGDPYAAHNFPSFRSNADDESARGRIEDSQEAASTQKEASGDRKRSLNSTISAQLRSSKPSFPRLEAKNVFNRPANSRVAKQHQPKASAPNLSSPTAQSRAHPGASGFRNHPVRPLNRSPQRVEHGGPLPALYQGSKEPAFSRRLTSSQ</sequence>
<evidence type="ECO:0000313" key="2">
    <source>
        <dbReference type="EMBL" id="CAB3366345.1"/>
    </source>
</evidence>
<protein>
    <submittedName>
        <fullName evidence="2">Uncharacterized protein</fullName>
    </submittedName>
</protein>
<feature type="compositionally biased region" description="Polar residues" evidence="1">
    <location>
        <begin position="39"/>
        <end position="50"/>
    </location>
</feature>
<feature type="compositionally biased region" description="Basic and acidic residues" evidence="1">
    <location>
        <begin position="134"/>
        <end position="146"/>
    </location>
</feature>
<accession>A0A8S1CD71</accession>
<name>A0A8S1CD71_9INSE</name>
<dbReference type="Proteomes" id="UP000494165">
    <property type="component" value="Unassembled WGS sequence"/>
</dbReference>
<proteinExistence type="predicted"/>